<accession>A0A432DXT0</accession>
<reference evidence="1 2" key="1">
    <citation type="submission" date="2018-12" db="EMBL/GenBank/DDBJ databases">
        <title>Draft Genome Sequence of Chryseobacterium arthrosphaerae strain ED882-96 Isolated from the Blood of a Patient with Liver Cirrhosis in Taiwan.</title>
        <authorList>
            <person name="Lin J.-N."/>
            <person name="Lai C.-H."/>
            <person name="Yang C.-H."/>
            <person name="Huang Y.-H."/>
        </authorList>
    </citation>
    <scope>NUCLEOTIDE SEQUENCE [LARGE SCALE GENOMIC DNA]</scope>
    <source>
        <strain evidence="1 2">ED882-96</strain>
        <plasmid evidence="1 2">unnamed</plasmid>
    </source>
</reference>
<evidence type="ECO:0000313" key="1">
    <source>
        <dbReference type="EMBL" id="RTZ48497.1"/>
    </source>
</evidence>
<protein>
    <recommendedName>
        <fullName evidence="3">Beta-lactamase-related domain-containing protein</fullName>
    </recommendedName>
</protein>
<dbReference type="AlphaFoldDB" id="A0A432DXT0"/>
<gene>
    <name evidence="1" type="ORF">EJ377_13355</name>
</gene>
<proteinExistence type="predicted"/>
<dbReference type="EMBL" id="RYFC01000002">
    <property type="protein sequence ID" value="RTZ48497.1"/>
    <property type="molecule type" value="Genomic_DNA"/>
</dbReference>
<evidence type="ECO:0000313" key="2">
    <source>
        <dbReference type="Proteomes" id="UP000276953"/>
    </source>
</evidence>
<organism evidence="1 2">
    <name type="scientific">Chryseobacterium arthrosphaerae</name>
    <dbReference type="NCBI Taxonomy" id="651561"/>
    <lineage>
        <taxon>Bacteria</taxon>
        <taxon>Pseudomonadati</taxon>
        <taxon>Bacteroidota</taxon>
        <taxon>Flavobacteriia</taxon>
        <taxon>Flavobacteriales</taxon>
        <taxon>Weeksellaceae</taxon>
        <taxon>Chryseobacterium group</taxon>
        <taxon>Chryseobacterium</taxon>
    </lineage>
</organism>
<comment type="caution">
    <text evidence="1">The sequence shown here is derived from an EMBL/GenBank/DDBJ whole genome shotgun (WGS) entry which is preliminary data.</text>
</comment>
<name>A0A432DXT0_9FLAO</name>
<keyword evidence="1" id="KW-0614">Plasmid</keyword>
<dbReference type="Proteomes" id="UP000276953">
    <property type="component" value="Plasmid unnamed"/>
</dbReference>
<sequence length="62" mass="6834">MGHGGGLTGLLTSFVYQTDTQRLAIILDNTQQNAEDLSVDALMILAGQPLPFREKFSQDLWP</sequence>
<geneLocation type="plasmid" evidence="1">
    <name>unnamed</name>
</geneLocation>
<evidence type="ECO:0008006" key="3">
    <source>
        <dbReference type="Google" id="ProtNLM"/>
    </source>
</evidence>